<dbReference type="SMART" id="SM00066">
    <property type="entry name" value="GAL4"/>
    <property type="match status" value="1"/>
</dbReference>
<dbReference type="GO" id="GO:0005634">
    <property type="term" value="C:nucleus"/>
    <property type="evidence" value="ECO:0007669"/>
    <property type="project" value="UniProtKB-SubCell"/>
</dbReference>
<dbReference type="GO" id="GO:0000981">
    <property type="term" value="F:DNA-binding transcription factor activity, RNA polymerase II-specific"/>
    <property type="evidence" value="ECO:0007669"/>
    <property type="project" value="InterPro"/>
</dbReference>
<dbReference type="PROSITE" id="PS50048">
    <property type="entry name" value="ZN2_CY6_FUNGAL_2"/>
    <property type="match status" value="1"/>
</dbReference>
<dbReference type="InterPro" id="IPR001138">
    <property type="entry name" value="Zn2Cys6_DnaBD"/>
</dbReference>
<evidence type="ECO:0000256" key="5">
    <source>
        <dbReference type="ARBA" id="ARBA00023163"/>
    </source>
</evidence>
<organism evidence="8 9">
    <name type="scientific">Aspergillus leporis</name>
    <dbReference type="NCBI Taxonomy" id="41062"/>
    <lineage>
        <taxon>Eukaryota</taxon>
        <taxon>Fungi</taxon>
        <taxon>Dikarya</taxon>
        <taxon>Ascomycota</taxon>
        <taxon>Pezizomycotina</taxon>
        <taxon>Eurotiomycetes</taxon>
        <taxon>Eurotiomycetidae</taxon>
        <taxon>Eurotiales</taxon>
        <taxon>Aspergillaceae</taxon>
        <taxon>Aspergillus</taxon>
        <taxon>Aspergillus subgen. Circumdati</taxon>
    </lineage>
</organism>
<dbReference type="InterPro" id="IPR036864">
    <property type="entry name" value="Zn2-C6_fun-type_DNA-bd_sf"/>
</dbReference>
<dbReference type="SUPFAM" id="SSF57701">
    <property type="entry name" value="Zn2/Cys6 DNA-binding domain"/>
    <property type="match status" value="1"/>
</dbReference>
<keyword evidence="5" id="KW-0804">Transcription</keyword>
<keyword evidence="2" id="KW-0479">Metal-binding</keyword>
<name>A0A5N5WNB0_9EURO</name>
<keyword evidence="6" id="KW-0539">Nucleus</keyword>
<dbReference type="AlphaFoldDB" id="A0A5N5WNB0"/>
<dbReference type="PROSITE" id="PS00463">
    <property type="entry name" value="ZN2_CY6_FUNGAL_1"/>
    <property type="match status" value="1"/>
</dbReference>
<evidence type="ECO:0000313" key="9">
    <source>
        <dbReference type="Proteomes" id="UP000326565"/>
    </source>
</evidence>
<dbReference type="GO" id="GO:0009893">
    <property type="term" value="P:positive regulation of metabolic process"/>
    <property type="evidence" value="ECO:0007669"/>
    <property type="project" value="UniProtKB-ARBA"/>
</dbReference>
<gene>
    <name evidence="8" type="ORF">BDV29DRAFT_65360</name>
</gene>
<dbReference type="Proteomes" id="UP000326565">
    <property type="component" value="Unassembled WGS sequence"/>
</dbReference>
<keyword evidence="3" id="KW-0805">Transcription regulation</keyword>
<evidence type="ECO:0000256" key="1">
    <source>
        <dbReference type="ARBA" id="ARBA00004123"/>
    </source>
</evidence>
<dbReference type="Gene3D" id="4.10.240.10">
    <property type="entry name" value="Zn(2)-C6 fungal-type DNA-binding domain"/>
    <property type="match status" value="1"/>
</dbReference>
<reference evidence="8 9" key="1">
    <citation type="submission" date="2019-04" db="EMBL/GenBank/DDBJ databases">
        <title>Friends and foes A comparative genomics study of 23 Aspergillus species from section Flavi.</title>
        <authorList>
            <consortium name="DOE Joint Genome Institute"/>
            <person name="Kjaerbolling I."/>
            <person name="Vesth T."/>
            <person name="Frisvad J.C."/>
            <person name="Nybo J.L."/>
            <person name="Theobald S."/>
            <person name="Kildgaard S."/>
            <person name="Isbrandt T."/>
            <person name="Kuo A."/>
            <person name="Sato A."/>
            <person name="Lyhne E.K."/>
            <person name="Kogle M.E."/>
            <person name="Wiebenga A."/>
            <person name="Kun R.S."/>
            <person name="Lubbers R.J."/>
            <person name="Makela M.R."/>
            <person name="Barry K."/>
            <person name="Chovatia M."/>
            <person name="Clum A."/>
            <person name="Daum C."/>
            <person name="Haridas S."/>
            <person name="He G."/>
            <person name="LaButti K."/>
            <person name="Lipzen A."/>
            <person name="Mondo S."/>
            <person name="Riley R."/>
            <person name="Salamov A."/>
            <person name="Simmons B.A."/>
            <person name="Magnuson J.K."/>
            <person name="Henrissat B."/>
            <person name="Mortensen U.H."/>
            <person name="Larsen T.O."/>
            <person name="Devries R.P."/>
            <person name="Grigoriev I.V."/>
            <person name="Machida M."/>
            <person name="Baker S.E."/>
            <person name="Andersen M.R."/>
        </authorList>
    </citation>
    <scope>NUCLEOTIDE SEQUENCE [LARGE SCALE GENOMIC DNA]</scope>
    <source>
        <strain evidence="8 9">CBS 151.66</strain>
    </source>
</reference>
<comment type="subcellular location">
    <subcellularLocation>
        <location evidence="1">Nucleus</location>
    </subcellularLocation>
</comment>
<proteinExistence type="predicted"/>
<evidence type="ECO:0000256" key="2">
    <source>
        <dbReference type="ARBA" id="ARBA00022723"/>
    </source>
</evidence>
<feature type="domain" description="Zn(2)-C6 fungal-type" evidence="7">
    <location>
        <begin position="8"/>
        <end position="38"/>
    </location>
</feature>
<dbReference type="PANTHER" id="PTHR47338">
    <property type="entry name" value="ZN(II)2CYS6 TRANSCRIPTION FACTOR (EUROFUNG)-RELATED"/>
    <property type="match status" value="1"/>
</dbReference>
<dbReference type="EMBL" id="ML732379">
    <property type="protein sequence ID" value="KAB8068680.1"/>
    <property type="molecule type" value="Genomic_DNA"/>
</dbReference>
<dbReference type="GO" id="GO:0008270">
    <property type="term" value="F:zinc ion binding"/>
    <property type="evidence" value="ECO:0007669"/>
    <property type="project" value="InterPro"/>
</dbReference>
<keyword evidence="9" id="KW-1185">Reference proteome</keyword>
<evidence type="ECO:0000259" key="7">
    <source>
        <dbReference type="PROSITE" id="PS50048"/>
    </source>
</evidence>
<accession>A0A5N5WNB0</accession>
<dbReference type="CDD" id="cd12148">
    <property type="entry name" value="fungal_TF_MHR"/>
    <property type="match status" value="1"/>
</dbReference>
<dbReference type="CDD" id="cd00067">
    <property type="entry name" value="GAL4"/>
    <property type="match status" value="1"/>
</dbReference>
<dbReference type="PANTHER" id="PTHR47338:SF4">
    <property type="entry name" value="ZN(II)2CYS6 TRANSCRIPTION FACTOR (EUROFUNG)"/>
    <property type="match status" value="1"/>
</dbReference>
<evidence type="ECO:0000256" key="6">
    <source>
        <dbReference type="ARBA" id="ARBA00023242"/>
    </source>
</evidence>
<protein>
    <recommendedName>
        <fullName evidence="7">Zn(2)-C6 fungal-type domain-containing protein</fullName>
    </recommendedName>
</protein>
<evidence type="ECO:0000256" key="3">
    <source>
        <dbReference type="ARBA" id="ARBA00023015"/>
    </source>
</evidence>
<evidence type="ECO:0000256" key="4">
    <source>
        <dbReference type="ARBA" id="ARBA00023125"/>
    </source>
</evidence>
<dbReference type="GO" id="GO:0003677">
    <property type="term" value="F:DNA binding"/>
    <property type="evidence" value="ECO:0007669"/>
    <property type="project" value="UniProtKB-KW"/>
</dbReference>
<keyword evidence="4" id="KW-0238">DNA-binding</keyword>
<sequence>MIPTQPLSCTHCRAQKRKCSRENPTCSLCHRLGYDCCYPSRRQRYRPEQATRHASEGQNIIRAQSLIWNGNLTSEVNGLQLLDAYFSLFIPSSFVFRPQRIKCRYIEGNISICVRDSIFAMAAHLLRSSPAVHASHLSTDDGIVTETEPLGENWAQQASIMVAQQTHQSPLDVLQTLFNLIVYWCAVGKAQNCRDNAKRALLLAQSIETEATPLPLDVAREFEQACFFVSMISKCVPENSELIAPHHGIPKKRLSWKASELDTERPLRGQMMELIEHWLKIRHFARSLDVGSDPGTQWGRLFNLDSETRQMYDAFPPALRTSDVPQHHQNDFRESLGLQTLYHMCRFVPHLAMILYLRVQKPSATDYTQLCAQIAVRHINYVSDTIMNCVASGQASLPTLPPFVAYCSFISVSVYLNYLNRQSKDWSSSEDLTLALPKARLLSNLYLLNQLRRLWAPVRVMWEVLQSELEMGGVPIAEVVAHGRSSTAMFSRAGWETSQASSAQHHVESRLIMEFSDVVASIKLFDPAYILVGVFRLFPVAVQASIVSCSITDDQSTELRGFAPQDGIGEQTNISASAPFIPHSQYLHDRQHQQTESSATSNYVSQRAMDQGYIPLLDRHHGPSLRNAEMDPATSVRMLEMMWLGGEDLFWT</sequence>
<dbReference type="OrthoDB" id="4510210at2759"/>
<dbReference type="InterPro" id="IPR050815">
    <property type="entry name" value="TF_fung"/>
</dbReference>
<dbReference type="Pfam" id="PF00172">
    <property type="entry name" value="Zn_clus"/>
    <property type="match status" value="1"/>
</dbReference>
<evidence type="ECO:0000313" key="8">
    <source>
        <dbReference type="EMBL" id="KAB8068680.1"/>
    </source>
</evidence>